<dbReference type="PANTHER" id="PTHR10026">
    <property type="entry name" value="CYCLIN"/>
    <property type="match status" value="1"/>
</dbReference>
<dbReference type="Proteomes" id="UP000009168">
    <property type="component" value="Unassembled WGS sequence"/>
</dbReference>
<dbReference type="GO" id="GO:0016538">
    <property type="term" value="F:cyclin-dependent protein serine/threonine kinase regulator activity"/>
    <property type="evidence" value="ECO:0007669"/>
    <property type="project" value="InterPro"/>
</dbReference>
<keyword evidence="2" id="KW-1185">Reference proteome</keyword>
<dbReference type="OrthoDB" id="10264655at2759"/>
<sequence length="294" mass="34667">MAQILKGRMKLLTKESWEYNPNTKANIDLKKEAQLRKESIKFMMSLGVESLHLPLSTVQKAIVIFQRFCQNVSFKNFDRFLYGTVSILLMAKDDYHQRRLEDTIKSFLIVAQKMRLQQFNKYVDPNRLETKEQQEAYLQKLGPKAITMHHENFQTAEIEILQMSGYDLVVEVTSKYLDIFKKKYNGITDKIVFQDLIQLAEENTNTIYMSNLCLYFHPMILTIVAIQAAAEKLNCNLPNIQIESNEQKQEDDDFGDIDIPAQQVEWWQMFSKRIQKEDINDCMQYYQDFIKLLN</sequence>
<dbReference type="KEGG" id="tet:TTHERM_000698653"/>
<dbReference type="FunCoup" id="W7XLQ4">
    <property type="interactions" value="280"/>
</dbReference>
<evidence type="ECO:0000313" key="2">
    <source>
        <dbReference type="Proteomes" id="UP000009168"/>
    </source>
</evidence>
<reference evidence="2" key="1">
    <citation type="journal article" date="2006" name="PLoS Biol.">
        <title>Macronuclear genome sequence of the ciliate Tetrahymena thermophila, a model eukaryote.</title>
        <authorList>
            <person name="Eisen J.A."/>
            <person name="Coyne R.S."/>
            <person name="Wu M."/>
            <person name="Wu D."/>
            <person name="Thiagarajan M."/>
            <person name="Wortman J.R."/>
            <person name="Badger J.H."/>
            <person name="Ren Q."/>
            <person name="Amedeo P."/>
            <person name="Jones K.M."/>
            <person name="Tallon L.J."/>
            <person name="Delcher A.L."/>
            <person name="Salzberg S.L."/>
            <person name="Silva J.C."/>
            <person name="Haas B.J."/>
            <person name="Majoros W.H."/>
            <person name="Farzad M."/>
            <person name="Carlton J.M."/>
            <person name="Smith R.K. Jr."/>
            <person name="Garg J."/>
            <person name="Pearlman R.E."/>
            <person name="Karrer K.M."/>
            <person name="Sun L."/>
            <person name="Manning G."/>
            <person name="Elde N.C."/>
            <person name="Turkewitz A.P."/>
            <person name="Asai D.J."/>
            <person name="Wilkes D.E."/>
            <person name="Wang Y."/>
            <person name="Cai H."/>
            <person name="Collins K."/>
            <person name="Stewart B.A."/>
            <person name="Lee S.R."/>
            <person name="Wilamowska K."/>
            <person name="Weinberg Z."/>
            <person name="Ruzzo W.L."/>
            <person name="Wloga D."/>
            <person name="Gaertig J."/>
            <person name="Frankel J."/>
            <person name="Tsao C.-C."/>
            <person name="Gorovsky M.A."/>
            <person name="Keeling P.J."/>
            <person name="Waller R.F."/>
            <person name="Patron N.J."/>
            <person name="Cherry J.M."/>
            <person name="Stover N.A."/>
            <person name="Krieger C.J."/>
            <person name="del Toro C."/>
            <person name="Ryder H.F."/>
            <person name="Williamson S.C."/>
            <person name="Barbeau R.A."/>
            <person name="Hamilton E.P."/>
            <person name="Orias E."/>
        </authorList>
    </citation>
    <scope>NUCLEOTIDE SEQUENCE [LARGE SCALE GENOMIC DNA]</scope>
    <source>
        <strain evidence="2">SB210</strain>
    </source>
</reference>
<proteinExistence type="predicted"/>
<accession>W7XLQ4</accession>
<dbReference type="Gene3D" id="1.10.472.10">
    <property type="entry name" value="Cyclin-like"/>
    <property type="match status" value="2"/>
</dbReference>
<dbReference type="GO" id="GO:0006357">
    <property type="term" value="P:regulation of transcription by RNA polymerase II"/>
    <property type="evidence" value="ECO:0007669"/>
    <property type="project" value="InterPro"/>
</dbReference>
<dbReference type="STRING" id="312017.W7XLQ4"/>
<protein>
    <submittedName>
        <fullName evidence="1">Amine-terminal domain cyclin</fullName>
    </submittedName>
</protein>
<dbReference type="RefSeq" id="XP_012650764.1">
    <property type="nucleotide sequence ID" value="XM_012795310.1"/>
</dbReference>
<dbReference type="GeneID" id="24440271"/>
<dbReference type="EMBL" id="GG662861">
    <property type="protein sequence ID" value="EWS76694.1"/>
    <property type="molecule type" value="Genomic_DNA"/>
</dbReference>
<dbReference type="InterPro" id="IPR036915">
    <property type="entry name" value="Cyclin-like_sf"/>
</dbReference>
<evidence type="ECO:0000313" key="1">
    <source>
        <dbReference type="EMBL" id="EWS76694.1"/>
    </source>
</evidence>
<dbReference type="SUPFAM" id="SSF47954">
    <property type="entry name" value="Cyclin-like"/>
    <property type="match status" value="2"/>
</dbReference>
<organism evidence="1 2">
    <name type="scientific">Tetrahymena thermophila (strain SB210)</name>
    <dbReference type="NCBI Taxonomy" id="312017"/>
    <lineage>
        <taxon>Eukaryota</taxon>
        <taxon>Sar</taxon>
        <taxon>Alveolata</taxon>
        <taxon>Ciliophora</taxon>
        <taxon>Intramacronucleata</taxon>
        <taxon>Oligohymenophorea</taxon>
        <taxon>Hymenostomatida</taxon>
        <taxon>Tetrahymenina</taxon>
        <taxon>Tetrahymenidae</taxon>
        <taxon>Tetrahymena</taxon>
    </lineage>
</organism>
<dbReference type="InterPro" id="IPR043198">
    <property type="entry name" value="Cyclin/Ssn8"/>
</dbReference>
<name>W7XLQ4_TETTS</name>
<dbReference type="InParanoid" id="W7XLQ4"/>
<gene>
    <name evidence="1" type="ORF">TTHERM_000698653</name>
</gene>
<dbReference type="AlphaFoldDB" id="W7XLQ4"/>